<organism evidence="1">
    <name type="scientific">marine sediment metagenome</name>
    <dbReference type="NCBI Taxonomy" id="412755"/>
    <lineage>
        <taxon>unclassified sequences</taxon>
        <taxon>metagenomes</taxon>
        <taxon>ecological metagenomes</taxon>
    </lineage>
</organism>
<accession>A0A0F9HP51</accession>
<dbReference type="AlphaFoldDB" id="A0A0F9HP51"/>
<comment type="caution">
    <text evidence="1">The sequence shown here is derived from an EMBL/GenBank/DDBJ whole genome shotgun (WGS) entry which is preliminary data.</text>
</comment>
<proteinExistence type="predicted"/>
<evidence type="ECO:0000313" key="1">
    <source>
        <dbReference type="EMBL" id="KKL83460.1"/>
    </source>
</evidence>
<sequence>MWEAEIVTPWIGAGIDNDPNRPQLGDDYAIKRWEDTTGQLSANLHPDPSIYIVKVLVEAAVLDAIEADNNYQVLWAEEVVDAPI</sequence>
<protein>
    <submittedName>
        <fullName evidence="1">Uncharacterized protein</fullName>
    </submittedName>
</protein>
<name>A0A0F9HP51_9ZZZZ</name>
<dbReference type="EMBL" id="LAZR01021971">
    <property type="protein sequence ID" value="KKL83460.1"/>
    <property type="molecule type" value="Genomic_DNA"/>
</dbReference>
<reference evidence="1" key="1">
    <citation type="journal article" date="2015" name="Nature">
        <title>Complex archaea that bridge the gap between prokaryotes and eukaryotes.</title>
        <authorList>
            <person name="Spang A."/>
            <person name="Saw J.H."/>
            <person name="Jorgensen S.L."/>
            <person name="Zaremba-Niedzwiedzka K."/>
            <person name="Martijn J."/>
            <person name="Lind A.E."/>
            <person name="van Eijk R."/>
            <person name="Schleper C."/>
            <person name="Guy L."/>
            <person name="Ettema T.J."/>
        </authorList>
    </citation>
    <scope>NUCLEOTIDE SEQUENCE</scope>
</reference>
<gene>
    <name evidence="1" type="ORF">LCGC14_1974480</name>
</gene>